<evidence type="ECO:0000256" key="9">
    <source>
        <dbReference type="ARBA" id="ARBA00022960"/>
    </source>
</evidence>
<comment type="caution">
    <text evidence="19">The sequence shown here is derived from an EMBL/GenBank/DDBJ whole genome shotgun (WGS) entry which is preliminary data.</text>
</comment>
<feature type="binding site" evidence="14">
    <location>
        <begin position="120"/>
        <end position="126"/>
    </location>
    <ligand>
        <name>ATP</name>
        <dbReference type="ChEBI" id="CHEBI:30616"/>
    </ligand>
</feature>
<evidence type="ECO:0000256" key="8">
    <source>
        <dbReference type="ARBA" id="ARBA00022840"/>
    </source>
</evidence>
<comment type="subcellular location">
    <subcellularLocation>
        <location evidence="1 14">Cytoplasm</location>
    </subcellularLocation>
</comment>
<dbReference type="PANTHER" id="PTHR43445">
    <property type="entry name" value="UDP-N-ACETYLMURAMATE--L-ALANINE LIGASE-RELATED"/>
    <property type="match status" value="1"/>
</dbReference>
<evidence type="ECO:0000256" key="14">
    <source>
        <dbReference type="HAMAP-Rule" id="MF_00046"/>
    </source>
</evidence>
<evidence type="ECO:0000256" key="2">
    <source>
        <dbReference type="ARBA" id="ARBA00004752"/>
    </source>
</evidence>
<dbReference type="InterPro" id="IPR036615">
    <property type="entry name" value="Mur_ligase_C_dom_sf"/>
</dbReference>
<feature type="domain" description="Mur ligase C-terminal" evidence="17">
    <location>
        <begin position="324"/>
        <end position="455"/>
    </location>
</feature>
<dbReference type="InterPro" id="IPR013221">
    <property type="entry name" value="Mur_ligase_cen"/>
</dbReference>
<dbReference type="NCBIfam" id="TIGR01082">
    <property type="entry name" value="murC"/>
    <property type="match status" value="1"/>
</dbReference>
<comment type="pathway">
    <text evidence="2 14">Cell wall biogenesis; peptidoglycan biosynthesis.</text>
</comment>
<dbReference type="RefSeq" id="WP_326830864.1">
    <property type="nucleotide sequence ID" value="NZ_VUNH01000003.1"/>
</dbReference>
<feature type="domain" description="Mur ligase central" evidence="18">
    <location>
        <begin position="118"/>
        <end position="302"/>
    </location>
</feature>
<evidence type="ECO:0000256" key="6">
    <source>
        <dbReference type="ARBA" id="ARBA00022618"/>
    </source>
</evidence>
<keyword evidence="8 14" id="KW-0067">ATP-binding</keyword>
<dbReference type="AlphaFoldDB" id="A0A6L5YA84"/>
<dbReference type="Pfam" id="PF08245">
    <property type="entry name" value="Mur_ligase_M"/>
    <property type="match status" value="1"/>
</dbReference>
<evidence type="ECO:0000259" key="18">
    <source>
        <dbReference type="Pfam" id="PF08245"/>
    </source>
</evidence>
<evidence type="ECO:0000259" key="17">
    <source>
        <dbReference type="Pfam" id="PF02875"/>
    </source>
</evidence>
<dbReference type="PANTHER" id="PTHR43445:SF3">
    <property type="entry name" value="UDP-N-ACETYLMURAMATE--L-ALANINE LIGASE"/>
    <property type="match status" value="1"/>
</dbReference>
<evidence type="ECO:0000256" key="7">
    <source>
        <dbReference type="ARBA" id="ARBA00022741"/>
    </source>
</evidence>
<keyword evidence="6 14" id="KW-0132">Cell division</keyword>
<keyword evidence="5 14" id="KW-0436">Ligase</keyword>
<dbReference type="GO" id="GO:0005737">
    <property type="term" value="C:cytoplasm"/>
    <property type="evidence" value="ECO:0007669"/>
    <property type="project" value="UniProtKB-SubCell"/>
</dbReference>
<dbReference type="InterPro" id="IPR036565">
    <property type="entry name" value="Mur-like_cat_sf"/>
</dbReference>
<dbReference type="GO" id="GO:0071555">
    <property type="term" value="P:cell wall organization"/>
    <property type="evidence" value="ECO:0007669"/>
    <property type="project" value="UniProtKB-KW"/>
</dbReference>
<evidence type="ECO:0000256" key="12">
    <source>
        <dbReference type="ARBA" id="ARBA00023316"/>
    </source>
</evidence>
<accession>A0A6L5YA84</accession>
<comment type="similarity">
    <text evidence="14">Belongs to the MurCDEF family.</text>
</comment>
<dbReference type="GO" id="GO:0008360">
    <property type="term" value="P:regulation of cell shape"/>
    <property type="evidence" value="ECO:0007669"/>
    <property type="project" value="UniProtKB-KW"/>
</dbReference>
<keyword evidence="12 14" id="KW-0961">Cell wall biogenesis/degradation</keyword>
<dbReference type="InterPro" id="IPR000713">
    <property type="entry name" value="Mur_ligase_N"/>
</dbReference>
<dbReference type="SUPFAM" id="SSF51984">
    <property type="entry name" value="MurCD N-terminal domain"/>
    <property type="match status" value="1"/>
</dbReference>
<dbReference type="InterPro" id="IPR004101">
    <property type="entry name" value="Mur_ligase_C"/>
</dbReference>
<keyword evidence="10 14" id="KW-0573">Peptidoglycan synthesis</keyword>
<dbReference type="SUPFAM" id="SSF53244">
    <property type="entry name" value="MurD-like peptide ligases, peptide-binding domain"/>
    <property type="match status" value="1"/>
</dbReference>
<feature type="transmembrane region" description="Helical" evidence="15">
    <location>
        <begin position="12"/>
        <end position="31"/>
    </location>
</feature>
<dbReference type="Pfam" id="PF01225">
    <property type="entry name" value="Mur_ligase"/>
    <property type="match status" value="1"/>
</dbReference>
<evidence type="ECO:0000313" key="19">
    <source>
        <dbReference type="EMBL" id="MST55214.1"/>
    </source>
</evidence>
<evidence type="ECO:0000256" key="11">
    <source>
        <dbReference type="ARBA" id="ARBA00023306"/>
    </source>
</evidence>
<evidence type="ECO:0000256" key="3">
    <source>
        <dbReference type="ARBA" id="ARBA00012211"/>
    </source>
</evidence>
<evidence type="ECO:0000256" key="4">
    <source>
        <dbReference type="ARBA" id="ARBA00022490"/>
    </source>
</evidence>
<dbReference type="EC" id="6.3.2.8" evidence="3 14"/>
<dbReference type="HAMAP" id="MF_00046">
    <property type="entry name" value="MurC"/>
    <property type="match status" value="1"/>
</dbReference>
<organism evidence="19 20">
    <name type="scientific">Pyramidobacter porci</name>
    <dbReference type="NCBI Taxonomy" id="2605789"/>
    <lineage>
        <taxon>Bacteria</taxon>
        <taxon>Thermotogati</taxon>
        <taxon>Synergistota</taxon>
        <taxon>Synergistia</taxon>
        <taxon>Synergistales</taxon>
        <taxon>Dethiosulfovibrionaceae</taxon>
        <taxon>Pyramidobacter</taxon>
    </lineage>
</organism>
<dbReference type="UniPathway" id="UPA00219"/>
<evidence type="ECO:0000313" key="20">
    <source>
        <dbReference type="Proteomes" id="UP000473699"/>
    </source>
</evidence>
<sequence>MSRKKIDLGSIKNIHLMGVGGAGMSGLALLFHELGFNVSGCDMGRTAYVEKLEKAGVKILYGHDVRHLDECGVDLLAYSSAIPASNPELAEARRKEIPVMQRAELLSLLFDSKNGIGVAGTHGKTTTTSLISYILEQADMQPTIAVGGELCDIGCNAKLGMGEYMVAELDESDESFEYFHPLYSVVTNVDWDHVNHYPDLQAVIDAFGRFLCNTKEGGKLFLCGEDAGVKKVIEALPDDLKNRVHLFGRDPSFDFYAADIQYHCGGGLNYSFYAKGRKMGTIELVISGEHNVLDSLAACGVAHELGVSFDIVQKAMRMFHGAKRRLQLRAMCPDNILVYDDYGHHPREIEATLNAVRLMYPDRRILLIFQPHRYTRTQALFDRFAEVLASVPQVVLLPIYAADEQPIPGVSSELIGATVAKRGGNCVLAQNKVEAAGRVMSLVRPGDLILTEGAGDVCVIGDLVIQELNRSFASAL</sequence>
<reference evidence="19 20" key="1">
    <citation type="submission" date="2019-08" db="EMBL/GenBank/DDBJ databases">
        <title>In-depth cultivation of the pig gut microbiome towards novel bacterial diversity and tailored functional studies.</title>
        <authorList>
            <person name="Wylensek D."/>
            <person name="Hitch T.C.A."/>
            <person name="Clavel T."/>
        </authorList>
    </citation>
    <scope>NUCLEOTIDE SEQUENCE [LARGE SCALE GENOMIC DNA]</scope>
    <source>
        <strain evidence="19 20">SM-530-WT-4B</strain>
    </source>
</reference>
<evidence type="ECO:0000256" key="1">
    <source>
        <dbReference type="ARBA" id="ARBA00004496"/>
    </source>
</evidence>
<dbReference type="GO" id="GO:0008763">
    <property type="term" value="F:UDP-N-acetylmuramate-L-alanine ligase activity"/>
    <property type="evidence" value="ECO:0007669"/>
    <property type="project" value="UniProtKB-UniRule"/>
</dbReference>
<dbReference type="Pfam" id="PF02875">
    <property type="entry name" value="Mur_ligase_C"/>
    <property type="match status" value="1"/>
</dbReference>
<dbReference type="EMBL" id="VUNH01000003">
    <property type="protein sequence ID" value="MST55214.1"/>
    <property type="molecule type" value="Genomic_DNA"/>
</dbReference>
<dbReference type="GO" id="GO:0051301">
    <property type="term" value="P:cell division"/>
    <property type="evidence" value="ECO:0007669"/>
    <property type="project" value="UniProtKB-KW"/>
</dbReference>
<dbReference type="Proteomes" id="UP000473699">
    <property type="component" value="Unassembled WGS sequence"/>
</dbReference>
<gene>
    <name evidence="14 19" type="primary">murC</name>
    <name evidence="19" type="ORF">FYJ74_04050</name>
</gene>
<keyword evidence="7 14" id="KW-0547">Nucleotide-binding</keyword>
<dbReference type="Gene3D" id="3.40.50.720">
    <property type="entry name" value="NAD(P)-binding Rossmann-like Domain"/>
    <property type="match status" value="1"/>
</dbReference>
<name>A0A6L5YA84_9BACT</name>
<dbReference type="GO" id="GO:0009252">
    <property type="term" value="P:peptidoglycan biosynthetic process"/>
    <property type="evidence" value="ECO:0007669"/>
    <property type="project" value="UniProtKB-UniRule"/>
</dbReference>
<dbReference type="Gene3D" id="3.90.190.20">
    <property type="entry name" value="Mur ligase, C-terminal domain"/>
    <property type="match status" value="1"/>
</dbReference>
<dbReference type="GO" id="GO:0005524">
    <property type="term" value="F:ATP binding"/>
    <property type="evidence" value="ECO:0007669"/>
    <property type="project" value="UniProtKB-UniRule"/>
</dbReference>
<dbReference type="SUPFAM" id="SSF53623">
    <property type="entry name" value="MurD-like peptide ligases, catalytic domain"/>
    <property type="match status" value="1"/>
</dbReference>
<evidence type="ECO:0000259" key="16">
    <source>
        <dbReference type="Pfam" id="PF01225"/>
    </source>
</evidence>
<keyword evidence="15" id="KW-0472">Membrane</keyword>
<keyword evidence="9 14" id="KW-0133">Cell shape</keyword>
<evidence type="ECO:0000256" key="13">
    <source>
        <dbReference type="ARBA" id="ARBA00047833"/>
    </source>
</evidence>
<keyword evidence="15" id="KW-1133">Transmembrane helix</keyword>
<comment type="function">
    <text evidence="14">Cell wall formation.</text>
</comment>
<protein>
    <recommendedName>
        <fullName evidence="3 14">UDP-N-acetylmuramate--L-alanine ligase</fullName>
        <ecNumber evidence="3 14">6.3.2.8</ecNumber>
    </recommendedName>
    <alternativeName>
        <fullName evidence="14">UDP-N-acetylmuramoyl-L-alanine synthetase</fullName>
    </alternativeName>
</protein>
<dbReference type="InterPro" id="IPR005758">
    <property type="entry name" value="UDP-N-AcMur_Ala_ligase_MurC"/>
</dbReference>
<feature type="domain" description="Mur ligase N-terminal catalytic" evidence="16">
    <location>
        <begin position="13"/>
        <end position="111"/>
    </location>
</feature>
<evidence type="ECO:0000256" key="15">
    <source>
        <dbReference type="SAM" id="Phobius"/>
    </source>
</evidence>
<dbReference type="Gene3D" id="3.40.1190.10">
    <property type="entry name" value="Mur-like, catalytic domain"/>
    <property type="match status" value="1"/>
</dbReference>
<keyword evidence="15" id="KW-0812">Transmembrane</keyword>
<keyword evidence="20" id="KW-1185">Reference proteome</keyword>
<comment type="catalytic activity">
    <reaction evidence="13 14">
        <text>UDP-N-acetyl-alpha-D-muramate + L-alanine + ATP = UDP-N-acetyl-alpha-D-muramoyl-L-alanine + ADP + phosphate + H(+)</text>
        <dbReference type="Rhea" id="RHEA:23372"/>
        <dbReference type="ChEBI" id="CHEBI:15378"/>
        <dbReference type="ChEBI" id="CHEBI:30616"/>
        <dbReference type="ChEBI" id="CHEBI:43474"/>
        <dbReference type="ChEBI" id="CHEBI:57972"/>
        <dbReference type="ChEBI" id="CHEBI:70757"/>
        <dbReference type="ChEBI" id="CHEBI:83898"/>
        <dbReference type="ChEBI" id="CHEBI:456216"/>
        <dbReference type="EC" id="6.3.2.8"/>
    </reaction>
</comment>
<evidence type="ECO:0000256" key="5">
    <source>
        <dbReference type="ARBA" id="ARBA00022598"/>
    </source>
</evidence>
<dbReference type="InterPro" id="IPR050061">
    <property type="entry name" value="MurCDEF_pg_biosynth"/>
</dbReference>
<proteinExistence type="inferred from homology"/>
<keyword evidence="4 14" id="KW-0963">Cytoplasm</keyword>
<keyword evidence="11 14" id="KW-0131">Cell cycle</keyword>
<evidence type="ECO:0000256" key="10">
    <source>
        <dbReference type="ARBA" id="ARBA00022984"/>
    </source>
</evidence>